<keyword evidence="6" id="KW-0677">Repeat</keyword>
<dbReference type="AlphaFoldDB" id="L1J0G8"/>
<dbReference type="CDD" id="cd03250">
    <property type="entry name" value="ABCC_MRP_domain1"/>
    <property type="match status" value="1"/>
</dbReference>
<dbReference type="GO" id="GO:0005524">
    <property type="term" value="F:ATP binding"/>
    <property type="evidence" value="ECO:0007669"/>
    <property type="project" value="UniProtKB-KW"/>
</dbReference>
<dbReference type="InterPro" id="IPR011527">
    <property type="entry name" value="ABC1_TM_dom"/>
</dbReference>
<evidence type="ECO:0000256" key="10">
    <source>
        <dbReference type="ARBA" id="ARBA00023136"/>
    </source>
</evidence>
<protein>
    <submittedName>
        <fullName evidence="15 16">Uncharacterized protein</fullName>
    </submittedName>
</protein>
<dbReference type="PaxDb" id="55529-EKX42001"/>
<feature type="domain" description="ABC transporter" evidence="13">
    <location>
        <begin position="1009"/>
        <end position="1243"/>
    </location>
</feature>
<evidence type="ECO:0000313" key="17">
    <source>
        <dbReference type="Proteomes" id="UP000011087"/>
    </source>
</evidence>
<feature type="transmembrane region" description="Helical" evidence="12">
    <location>
        <begin position="786"/>
        <end position="816"/>
    </location>
</feature>
<evidence type="ECO:0000256" key="5">
    <source>
        <dbReference type="ARBA" id="ARBA00022692"/>
    </source>
</evidence>
<dbReference type="FunFam" id="1.20.1560.10:FF:000020">
    <property type="entry name" value="ABC metal ion transporter"/>
    <property type="match status" value="1"/>
</dbReference>
<dbReference type="SUPFAM" id="SSF90123">
    <property type="entry name" value="ABC transporter transmembrane region"/>
    <property type="match status" value="2"/>
</dbReference>
<evidence type="ECO:0000313" key="15">
    <source>
        <dbReference type="EMBL" id="EKX42001.1"/>
    </source>
</evidence>
<evidence type="ECO:0000259" key="14">
    <source>
        <dbReference type="PROSITE" id="PS50929"/>
    </source>
</evidence>
<keyword evidence="17" id="KW-1185">Reference proteome</keyword>
<evidence type="ECO:0000256" key="9">
    <source>
        <dbReference type="ARBA" id="ARBA00022989"/>
    </source>
</evidence>
<dbReference type="GO" id="GO:0005774">
    <property type="term" value="C:vacuolar membrane"/>
    <property type="evidence" value="ECO:0007669"/>
    <property type="project" value="UniProtKB-SubCell"/>
</dbReference>
<organism evidence="15">
    <name type="scientific">Guillardia theta (strain CCMP2712)</name>
    <name type="common">Cryptophyte</name>
    <dbReference type="NCBI Taxonomy" id="905079"/>
    <lineage>
        <taxon>Eukaryota</taxon>
        <taxon>Cryptophyceae</taxon>
        <taxon>Pyrenomonadales</taxon>
        <taxon>Geminigeraceae</taxon>
        <taxon>Guillardia</taxon>
    </lineage>
</organism>
<reference evidence="15 17" key="1">
    <citation type="journal article" date="2012" name="Nature">
        <title>Algal genomes reveal evolutionary mosaicism and the fate of nucleomorphs.</title>
        <authorList>
            <consortium name="DOE Joint Genome Institute"/>
            <person name="Curtis B.A."/>
            <person name="Tanifuji G."/>
            <person name="Burki F."/>
            <person name="Gruber A."/>
            <person name="Irimia M."/>
            <person name="Maruyama S."/>
            <person name="Arias M.C."/>
            <person name="Ball S.G."/>
            <person name="Gile G.H."/>
            <person name="Hirakawa Y."/>
            <person name="Hopkins J.F."/>
            <person name="Kuo A."/>
            <person name="Rensing S.A."/>
            <person name="Schmutz J."/>
            <person name="Symeonidi A."/>
            <person name="Elias M."/>
            <person name="Eveleigh R.J."/>
            <person name="Herman E.K."/>
            <person name="Klute M.J."/>
            <person name="Nakayama T."/>
            <person name="Obornik M."/>
            <person name="Reyes-Prieto A."/>
            <person name="Armbrust E.V."/>
            <person name="Aves S.J."/>
            <person name="Beiko R.G."/>
            <person name="Coutinho P."/>
            <person name="Dacks J.B."/>
            <person name="Durnford D.G."/>
            <person name="Fast N.M."/>
            <person name="Green B.R."/>
            <person name="Grisdale C.J."/>
            <person name="Hempel F."/>
            <person name="Henrissat B."/>
            <person name="Hoppner M.P."/>
            <person name="Ishida K."/>
            <person name="Kim E."/>
            <person name="Koreny L."/>
            <person name="Kroth P.G."/>
            <person name="Liu Y."/>
            <person name="Malik S.B."/>
            <person name="Maier U.G."/>
            <person name="McRose D."/>
            <person name="Mock T."/>
            <person name="Neilson J.A."/>
            <person name="Onodera N.T."/>
            <person name="Poole A.M."/>
            <person name="Pritham E.J."/>
            <person name="Richards T.A."/>
            <person name="Rocap G."/>
            <person name="Roy S.W."/>
            <person name="Sarai C."/>
            <person name="Schaack S."/>
            <person name="Shirato S."/>
            <person name="Slamovits C.H."/>
            <person name="Spencer D.F."/>
            <person name="Suzuki S."/>
            <person name="Worden A.Z."/>
            <person name="Zauner S."/>
            <person name="Barry K."/>
            <person name="Bell C."/>
            <person name="Bharti A.K."/>
            <person name="Crow J.A."/>
            <person name="Grimwood J."/>
            <person name="Kramer R."/>
            <person name="Lindquist E."/>
            <person name="Lucas S."/>
            <person name="Salamov A."/>
            <person name="McFadden G.I."/>
            <person name="Lane C.E."/>
            <person name="Keeling P.J."/>
            <person name="Gray M.W."/>
            <person name="Grigoriev I.V."/>
            <person name="Archibald J.M."/>
        </authorList>
    </citation>
    <scope>NUCLEOTIDE SEQUENCE</scope>
    <source>
        <strain evidence="15 17">CCMP2712</strain>
    </source>
</reference>
<keyword evidence="8" id="KW-0067">ATP-binding</keyword>
<feature type="domain" description="ABC transmembrane type-1" evidence="14">
    <location>
        <begin position="741"/>
        <end position="950"/>
    </location>
</feature>
<dbReference type="GO" id="GO:0009507">
    <property type="term" value="C:chloroplast"/>
    <property type="evidence" value="ECO:0007669"/>
    <property type="project" value="UniProtKB-SubCell"/>
</dbReference>
<dbReference type="CDD" id="cd03244">
    <property type="entry name" value="ABCC_MRP_domain2"/>
    <property type="match status" value="1"/>
</dbReference>
<dbReference type="InterPro" id="IPR027417">
    <property type="entry name" value="P-loop_NTPase"/>
</dbReference>
<dbReference type="EnsemblProtists" id="EKX42001">
    <property type="protein sequence ID" value="EKX42001"/>
    <property type="gene ID" value="GUITHDRAFT_88223"/>
</dbReference>
<dbReference type="InterPro" id="IPR050173">
    <property type="entry name" value="ABC_transporter_C-like"/>
</dbReference>
<dbReference type="KEGG" id="gtt:GUITHDRAFT_88223"/>
<dbReference type="Gene3D" id="1.20.1560.10">
    <property type="entry name" value="ABC transporter type 1, transmembrane domain"/>
    <property type="match status" value="2"/>
</dbReference>
<feature type="region of interest" description="Disordered" evidence="11">
    <location>
        <begin position="558"/>
        <end position="644"/>
    </location>
</feature>
<feature type="compositionally biased region" description="Low complexity" evidence="11">
    <location>
        <begin position="583"/>
        <end position="621"/>
    </location>
</feature>
<dbReference type="Pfam" id="PF00005">
    <property type="entry name" value="ABC_tran"/>
    <property type="match status" value="2"/>
</dbReference>
<dbReference type="HOGENOM" id="CLU_000604_27_1_1"/>
<dbReference type="PANTHER" id="PTHR24223:SF443">
    <property type="entry name" value="MULTIDRUG-RESISTANCE LIKE PROTEIN 1, ISOFORM I"/>
    <property type="match status" value="1"/>
</dbReference>
<sequence>MAPTLLSASWRVFKVPFMCGGLWKLPHDLLAFLSPFLVKAVYRYVDPKGMDHVPTWREGIFLCMCFFVIQYASSVALHKYFDKVFDVSMQMRGALVSCIYKKSLKLSSSSRHQKSLGELVNLMSVDVQRIVDLVPYLHNLVWSSPLQILLSMILLYRMVGVASLVGLLVMIAIMPINASILIQLRKLQEKNMVEKDRRVKQVSEMLHSIKVIKMFAWEKPLLRRIADVRKKEVKRLRRYGYIASMQSIFWNSAPVTVSVATFGAYAALGHPLTMQVVLPALSIINIMSFPLFVFPLLISSIVSGRVALNRINEFMSLEERDLSHIQFTSSQDLLPFQLQSATIGWNASRPILTDVNIKIPRGSLTAIVGQVGSGKSTLLSALLGDAKCLEGEVRAPREVGYVPQQAWIQNANIRDNILFGKPMDERRYREVLKACALEADLEKFPNGDETEIGERGVNLSGGQKQRIALARAVYQNFDCLLLDDVMSALDSHVGSHVLDDCLIRLLQDKTRVLVTHKLDLLPLVDYIVVLGDGKVQAQGTLSEIRMQGVDLESVIDNVSEDESKKQEEEKGEEGAQKKQDAEATPASAPAASAPSSAPATPAVASSSTTTSSSSAAAASGEEGQKSKEESTTGEGGTSGSSAIAGMAKRSPSMFQQTNHCLSSSLPPSPSLSLPLLPSPLLTSSSAQAARNGNDWWLTKWASAADRHRVAFYLGVYATWNFGSALPLSCTTGNFFSSPITMLDSVMKAPMSFFDSTPIGRILNRFSNDQDSLDSTLPRTMNQFYTCILRVAGTIAMISYVSPTFLFALLPVGYLYWYTQQLYSKTSRELKRIESTTKSPLYSHFGESIAGSTIIRAGGQAGRFCQENCEKVDRVNNLFSLINGCNRWLAVRLELCGNGIVTGAALAGIVSRKLGWLNPARASMVGLSLTLALSVTNSLAWMVRMSTEAEAQMNSVERVAEYVEILSEEEWLGTVLKNPTDFFKRTEGDKTHKEQQQYLELSDWPSRGEISFHNFSMRYRPDLPDVLSSVSLTIRAGEKVGICGRTGAGKSSLLMALFRMSLISGGRIEIDGQDITRAHVGLLREGLAIVPQEPMLFQGSIAYNLDPFGEYKEEQLWDALASVQLDVYVRSLPEKLEAQVGEGGSHLSVGQRQLLCMARALLRGTKILVLDEATAAVDHETDAMIQSAIRRACHSCTVITIAHRLNTILDYDKVLVLGQGQVLEFDSPNKLLSDPSSQFSQLVSLSKVRRTSSLSFDVDKIPSDS</sequence>
<evidence type="ECO:0000256" key="6">
    <source>
        <dbReference type="ARBA" id="ARBA00022737"/>
    </source>
</evidence>
<evidence type="ECO:0000256" key="3">
    <source>
        <dbReference type="ARBA" id="ARBA00022448"/>
    </source>
</evidence>
<reference evidence="17" key="2">
    <citation type="submission" date="2012-11" db="EMBL/GenBank/DDBJ databases">
        <authorList>
            <person name="Kuo A."/>
            <person name="Curtis B.A."/>
            <person name="Tanifuji G."/>
            <person name="Burki F."/>
            <person name="Gruber A."/>
            <person name="Irimia M."/>
            <person name="Maruyama S."/>
            <person name="Arias M.C."/>
            <person name="Ball S.G."/>
            <person name="Gile G.H."/>
            <person name="Hirakawa Y."/>
            <person name="Hopkins J.F."/>
            <person name="Rensing S.A."/>
            <person name="Schmutz J."/>
            <person name="Symeonidi A."/>
            <person name="Elias M."/>
            <person name="Eveleigh R.J."/>
            <person name="Herman E.K."/>
            <person name="Klute M.J."/>
            <person name="Nakayama T."/>
            <person name="Obornik M."/>
            <person name="Reyes-Prieto A."/>
            <person name="Armbrust E.V."/>
            <person name="Aves S.J."/>
            <person name="Beiko R.G."/>
            <person name="Coutinho P."/>
            <person name="Dacks J.B."/>
            <person name="Durnford D.G."/>
            <person name="Fast N.M."/>
            <person name="Green B.R."/>
            <person name="Grisdale C."/>
            <person name="Hempe F."/>
            <person name="Henrissat B."/>
            <person name="Hoppner M.P."/>
            <person name="Ishida K.-I."/>
            <person name="Kim E."/>
            <person name="Koreny L."/>
            <person name="Kroth P.G."/>
            <person name="Liu Y."/>
            <person name="Malik S.-B."/>
            <person name="Maier U.G."/>
            <person name="McRose D."/>
            <person name="Mock T."/>
            <person name="Neilson J.A."/>
            <person name="Onodera N.T."/>
            <person name="Poole A.M."/>
            <person name="Pritham E.J."/>
            <person name="Richards T.A."/>
            <person name="Rocap G."/>
            <person name="Roy S.W."/>
            <person name="Sarai C."/>
            <person name="Schaack S."/>
            <person name="Shirato S."/>
            <person name="Slamovits C.H."/>
            <person name="Spencer D.F."/>
            <person name="Suzuki S."/>
            <person name="Worden A.Z."/>
            <person name="Zauner S."/>
            <person name="Barry K."/>
            <person name="Bell C."/>
            <person name="Bharti A.K."/>
            <person name="Crow J.A."/>
            <person name="Grimwood J."/>
            <person name="Kramer R."/>
            <person name="Lindquist E."/>
            <person name="Lucas S."/>
            <person name="Salamov A."/>
            <person name="McFadden G.I."/>
            <person name="Lane C.E."/>
            <person name="Keeling P.J."/>
            <person name="Gray M.W."/>
            <person name="Grigoriev I.V."/>
            <person name="Archibald J.M."/>
        </authorList>
    </citation>
    <scope>NUCLEOTIDE SEQUENCE</scope>
    <source>
        <strain evidence="17">CCMP2712</strain>
    </source>
</reference>
<evidence type="ECO:0000256" key="12">
    <source>
        <dbReference type="SAM" id="Phobius"/>
    </source>
</evidence>
<keyword evidence="4" id="KW-0926">Vacuole</keyword>
<dbReference type="GeneID" id="17298792"/>
<keyword evidence="5 12" id="KW-0812">Transmembrane</keyword>
<keyword evidence="10 12" id="KW-0472">Membrane</keyword>
<dbReference type="GO" id="GO:0140359">
    <property type="term" value="F:ABC-type transporter activity"/>
    <property type="evidence" value="ECO:0007669"/>
    <property type="project" value="InterPro"/>
</dbReference>
<dbReference type="Proteomes" id="UP000011087">
    <property type="component" value="Unassembled WGS sequence"/>
</dbReference>
<dbReference type="FunFam" id="3.40.50.300:FF:000997">
    <property type="entry name" value="Multidrug resistance-associated protein 1"/>
    <property type="match status" value="1"/>
</dbReference>
<dbReference type="Gene3D" id="3.40.50.300">
    <property type="entry name" value="P-loop containing nucleotide triphosphate hydrolases"/>
    <property type="match status" value="2"/>
</dbReference>
<dbReference type="InterPro" id="IPR017871">
    <property type="entry name" value="ABC_transporter-like_CS"/>
</dbReference>
<dbReference type="PROSITE" id="PS50929">
    <property type="entry name" value="ABC_TM1F"/>
    <property type="match status" value="2"/>
</dbReference>
<feature type="domain" description="ABC transporter" evidence="13">
    <location>
        <begin position="336"/>
        <end position="557"/>
    </location>
</feature>
<feature type="compositionally biased region" description="Basic and acidic residues" evidence="11">
    <location>
        <begin position="561"/>
        <end position="581"/>
    </location>
</feature>
<feature type="transmembrane region" description="Helical" evidence="12">
    <location>
        <begin position="280"/>
        <end position="302"/>
    </location>
</feature>
<name>L1J0G8_GUITC</name>
<evidence type="ECO:0000256" key="4">
    <source>
        <dbReference type="ARBA" id="ARBA00022554"/>
    </source>
</evidence>
<dbReference type="CDD" id="cd18603">
    <property type="entry name" value="ABC_6TM_MRP1_2_3_6_D2_like"/>
    <property type="match status" value="1"/>
</dbReference>
<keyword evidence="3" id="KW-0813">Transport</keyword>
<reference evidence="16" key="3">
    <citation type="submission" date="2015-06" db="UniProtKB">
        <authorList>
            <consortium name="EnsemblProtists"/>
        </authorList>
    </citation>
    <scope>IDENTIFICATION</scope>
</reference>
<evidence type="ECO:0000256" key="1">
    <source>
        <dbReference type="ARBA" id="ARBA00004128"/>
    </source>
</evidence>
<proteinExistence type="predicted"/>
<keyword evidence="9 12" id="KW-1133">Transmembrane helix</keyword>
<feature type="domain" description="ABC transmembrane type-1" evidence="14">
    <location>
        <begin position="29"/>
        <end position="303"/>
    </location>
</feature>
<evidence type="ECO:0000256" key="7">
    <source>
        <dbReference type="ARBA" id="ARBA00022741"/>
    </source>
</evidence>
<dbReference type="Pfam" id="PF00664">
    <property type="entry name" value="ABC_membrane"/>
    <property type="match status" value="2"/>
</dbReference>
<feature type="transmembrane region" description="Helical" evidence="12">
    <location>
        <begin position="239"/>
        <end position="268"/>
    </location>
</feature>
<dbReference type="EMBL" id="JH993019">
    <property type="protein sequence ID" value="EKX42001.1"/>
    <property type="molecule type" value="Genomic_DNA"/>
</dbReference>
<dbReference type="GO" id="GO:0016887">
    <property type="term" value="F:ATP hydrolysis activity"/>
    <property type="evidence" value="ECO:0007669"/>
    <property type="project" value="InterPro"/>
</dbReference>
<dbReference type="FunFam" id="3.40.50.300:FF:000838">
    <property type="entry name" value="ABC multidrug transporter (Eurofung)"/>
    <property type="match status" value="1"/>
</dbReference>
<dbReference type="eggNOG" id="KOG0054">
    <property type="taxonomic scope" value="Eukaryota"/>
</dbReference>
<dbReference type="InterPro" id="IPR036640">
    <property type="entry name" value="ABC1_TM_sf"/>
</dbReference>
<dbReference type="PROSITE" id="PS00211">
    <property type="entry name" value="ABC_TRANSPORTER_1"/>
    <property type="match status" value="2"/>
</dbReference>
<dbReference type="PANTHER" id="PTHR24223">
    <property type="entry name" value="ATP-BINDING CASSETTE SUB-FAMILY C"/>
    <property type="match status" value="1"/>
</dbReference>
<evidence type="ECO:0000256" key="2">
    <source>
        <dbReference type="ARBA" id="ARBA00004229"/>
    </source>
</evidence>
<dbReference type="InterPro" id="IPR003439">
    <property type="entry name" value="ABC_transporter-like_ATP-bd"/>
</dbReference>
<dbReference type="SUPFAM" id="SSF52540">
    <property type="entry name" value="P-loop containing nucleoside triphosphate hydrolases"/>
    <property type="match status" value="2"/>
</dbReference>
<dbReference type="FunFam" id="1.20.1560.10:FF:000010">
    <property type="entry name" value="Multidrug resistance-associated ABC transporter"/>
    <property type="match status" value="1"/>
</dbReference>
<evidence type="ECO:0000259" key="13">
    <source>
        <dbReference type="PROSITE" id="PS50893"/>
    </source>
</evidence>
<gene>
    <name evidence="15" type="ORF">GUITHDRAFT_88223</name>
</gene>
<evidence type="ECO:0000256" key="11">
    <source>
        <dbReference type="SAM" id="MobiDB-lite"/>
    </source>
</evidence>
<dbReference type="InterPro" id="IPR044746">
    <property type="entry name" value="ABCC_6TM_D1"/>
</dbReference>
<dbReference type="SMART" id="SM00382">
    <property type="entry name" value="AAA"/>
    <property type="match status" value="2"/>
</dbReference>
<accession>L1J0G8</accession>
<dbReference type="GO" id="GO:0000323">
    <property type="term" value="C:lytic vacuole"/>
    <property type="evidence" value="ECO:0007669"/>
    <property type="project" value="UniProtKB-ARBA"/>
</dbReference>
<evidence type="ECO:0000256" key="8">
    <source>
        <dbReference type="ARBA" id="ARBA00022840"/>
    </source>
</evidence>
<dbReference type="OrthoDB" id="6500128at2759"/>
<dbReference type="InterPro" id="IPR003593">
    <property type="entry name" value="AAA+_ATPase"/>
</dbReference>
<comment type="subcellular location">
    <subcellularLocation>
        <location evidence="2">Plastid</location>
        <location evidence="2">Chloroplast</location>
    </subcellularLocation>
    <subcellularLocation>
        <location evidence="1">Vacuole membrane</location>
        <topology evidence="1">Multi-pass membrane protein</topology>
    </subcellularLocation>
</comment>
<dbReference type="OMA" id="VAQNDTH"/>
<dbReference type="PROSITE" id="PS50893">
    <property type="entry name" value="ABC_TRANSPORTER_2"/>
    <property type="match status" value="2"/>
</dbReference>
<evidence type="ECO:0000313" key="16">
    <source>
        <dbReference type="EnsemblProtists" id="EKX42001"/>
    </source>
</evidence>
<dbReference type="CDD" id="cd18579">
    <property type="entry name" value="ABC_6TM_ABCC_D1"/>
    <property type="match status" value="1"/>
</dbReference>
<dbReference type="RefSeq" id="XP_005828981.1">
    <property type="nucleotide sequence ID" value="XM_005828924.1"/>
</dbReference>
<feature type="transmembrane region" description="Helical" evidence="12">
    <location>
        <begin position="161"/>
        <end position="182"/>
    </location>
</feature>
<keyword evidence="7" id="KW-0547">Nucleotide-binding</keyword>
<dbReference type="STRING" id="905079.L1J0G8"/>